<dbReference type="Gene3D" id="3.40.30.10">
    <property type="entry name" value="Glutaredoxin"/>
    <property type="match status" value="1"/>
</dbReference>
<dbReference type="Gene3D" id="3.40.50.12650">
    <property type="match status" value="1"/>
</dbReference>
<keyword evidence="2" id="KW-0378">Hydrolase</keyword>
<keyword evidence="3" id="KW-0269">Exonuclease</keyword>
<dbReference type="AlphaFoldDB" id="G7E9W4"/>
<dbReference type="RefSeq" id="XP_014568666.1">
    <property type="nucleotide sequence ID" value="XM_014713180.1"/>
</dbReference>
<dbReference type="HOGENOM" id="CLU_347828_0_0_1"/>
<dbReference type="PANTHER" id="PTHR23240">
    <property type="entry name" value="DNA CROSS-LINK REPAIR PROTEIN PSO2/SNM1-RELATED"/>
    <property type="match status" value="1"/>
</dbReference>
<dbReference type="InterPro" id="IPR036249">
    <property type="entry name" value="Thioredoxin-like_sf"/>
</dbReference>
<evidence type="ECO:0008006" key="7">
    <source>
        <dbReference type="Google" id="ProtNLM"/>
    </source>
</evidence>
<name>G7E9W4_MIXOS</name>
<dbReference type="OrthoDB" id="5561659at2759"/>
<organism evidence="5 6">
    <name type="scientific">Mixia osmundae (strain CBS 9802 / IAM 14324 / JCM 22182 / KY 12970)</name>
    <dbReference type="NCBI Taxonomy" id="764103"/>
    <lineage>
        <taxon>Eukaryota</taxon>
        <taxon>Fungi</taxon>
        <taxon>Dikarya</taxon>
        <taxon>Basidiomycota</taxon>
        <taxon>Pucciniomycotina</taxon>
        <taxon>Mixiomycetes</taxon>
        <taxon>Mixiales</taxon>
        <taxon>Mixiaceae</taxon>
        <taxon>Mixia</taxon>
    </lineage>
</organism>
<dbReference type="InterPro" id="IPR036866">
    <property type="entry name" value="RibonucZ/Hydroxyglut_hydro"/>
</dbReference>
<dbReference type="PANTHER" id="PTHR23240:SF8">
    <property type="entry name" value="PROTEIN ARTEMIS"/>
    <property type="match status" value="1"/>
</dbReference>
<dbReference type="EMBL" id="BABT02000220">
    <property type="protein sequence ID" value="GAA99433.1"/>
    <property type="molecule type" value="Genomic_DNA"/>
</dbReference>
<feature type="compositionally biased region" description="Acidic residues" evidence="4">
    <location>
        <begin position="757"/>
        <end position="771"/>
    </location>
</feature>
<dbReference type="Gene3D" id="3.60.15.10">
    <property type="entry name" value="Ribonuclease Z/Hydroxyacylglutathione hydrolase-like"/>
    <property type="match status" value="1"/>
</dbReference>
<keyword evidence="6" id="KW-1185">Reference proteome</keyword>
<dbReference type="Proteomes" id="UP000009131">
    <property type="component" value="Unassembled WGS sequence"/>
</dbReference>
<evidence type="ECO:0000256" key="3">
    <source>
        <dbReference type="ARBA" id="ARBA00022839"/>
    </source>
</evidence>
<dbReference type="GO" id="GO:0036297">
    <property type="term" value="P:interstrand cross-link repair"/>
    <property type="evidence" value="ECO:0007669"/>
    <property type="project" value="TreeGrafter"/>
</dbReference>
<evidence type="ECO:0000256" key="4">
    <source>
        <dbReference type="SAM" id="MobiDB-lite"/>
    </source>
</evidence>
<dbReference type="eggNOG" id="KOG1361">
    <property type="taxonomic scope" value="Eukaryota"/>
</dbReference>
<accession>G7E9W4</accession>
<feature type="region of interest" description="Disordered" evidence="4">
    <location>
        <begin position="757"/>
        <end position="804"/>
    </location>
</feature>
<dbReference type="GO" id="GO:0035312">
    <property type="term" value="F:5'-3' DNA exonuclease activity"/>
    <property type="evidence" value="ECO:0007669"/>
    <property type="project" value="TreeGrafter"/>
</dbReference>
<dbReference type="GO" id="GO:0000723">
    <property type="term" value="P:telomere maintenance"/>
    <property type="evidence" value="ECO:0007669"/>
    <property type="project" value="TreeGrafter"/>
</dbReference>
<dbReference type="SUPFAM" id="SSF56281">
    <property type="entry name" value="Metallo-hydrolase/oxidoreductase"/>
    <property type="match status" value="1"/>
</dbReference>
<evidence type="ECO:0000313" key="6">
    <source>
        <dbReference type="Proteomes" id="UP000009131"/>
    </source>
</evidence>
<keyword evidence="1" id="KW-0540">Nuclease</keyword>
<dbReference type="STRING" id="764103.G7E9W4"/>
<comment type="caution">
    <text evidence="5">The sequence shown here is derived from an EMBL/GenBank/DDBJ whole genome shotgun (WGS) entry which is preliminary data.</text>
</comment>
<reference evidence="5 6" key="1">
    <citation type="journal article" date="2011" name="J. Gen. Appl. Microbiol.">
        <title>Draft genome sequencing of the enigmatic basidiomycete Mixia osmundae.</title>
        <authorList>
            <person name="Nishida H."/>
            <person name="Nagatsuka Y."/>
            <person name="Sugiyama J."/>
        </authorList>
    </citation>
    <scope>NUCLEOTIDE SEQUENCE [LARGE SCALE GENOMIC DNA]</scope>
    <source>
        <strain evidence="6">CBS 9802 / IAM 14324 / JCM 22182 / KY 12970</strain>
    </source>
</reference>
<dbReference type="eggNOG" id="KOG4498">
    <property type="taxonomic scope" value="Eukaryota"/>
</dbReference>
<protein>
    <recommendedName>
        <fullName evidence="7">Metallo-beta-lactamase domain-containing protein</fullName>
    </recommendedName>
</protein>
<evidence type="ECO:0000256" key="1">
    <source>
        <dbReference type="ARBA" id="ARBA00022722"/>
    </source>
</evidence>
<gene>
    <name evidence="5" type="primary">Mo06132</name>
    <name evidence="5" type="ORF">E5Q_06132</name>
</gene>
<sequence length="811" mass="90808">MGLAPDYVSKLPAASDAETASKINVFDGEGGHQPFGKLVADSKTVVVFIRHFRCGMCQQMVSALSAKHDVIQKSDTKLVIIGQGDYKLIKPYTKLLECPYPIYADPTKKLYTALGMTVRNLEQGAAGQPRKEYLTHGQFSGLMLSITNAFKMGQLTASSGDIKQQGGEFIFENGSPVWAHRMTTTSDHSDVAELLKAANISAQDALCHHACDSECMSTFEGYFDEFEDAIKYVRADRFTTELRPTSLHLLSHVHSDHTVGLANTTGNVSSMFQGRIVCSAITKDLLLHLMPEEWRILTAEGYAGGEKVQRYPFSHLRRNIRGRPHDCLRPIELDERHRFELHGHTVDVTLIDANHCPGSTMMLIEQVEPSPVTVLYTGDIRAEPDYLETLREHPILREYALPSTSDVKGKRRASPDSPRKTLDRIYLDTAASCCTAELLPKQEAVEQVLSHIARFPAETIFFLNAWTWGYELLVEAVAERFNTRIHVDAYKFAQYSRIGLGHLVTLTESESRFHACERRWKCDTTWVNGRGCRVFAQEVLPDLSGSKRKKTVCEETCRLAHHLQGCLNEDSGPHVVYVNPWECSRKRWQAYKDKVELDLQRAEQEQAACSSDISWPANLVVPIARHSTHPELHSFVALFRPKALYPNTIYPSDSGLDYLAMATLYGDVLAPGGTAQLEHEAREHIKRHHPDNVYLDGMFGSREVSLIMDDEPHFGRDYWASNFEGSTADRWLAAQLLSSKASRPDDLYDPATGLFEDEQADSDIATDDEQSSPEPARPLPRLKRRASSEMVRAIPRSGTAGASRECAILIG</sequence>
<reference evidence="5 6" key="2">
    <citation type="journal article" date="2012" name="Open Biol.">
        <title>Characteristics of nucleosomes and linker DNA regions on the genome of the basidiomycete Mixia osmundae revealed by mono- and dinucleosome mapping.</title>
        <authorList>
            <person name="Nishida H."/>
            <person name="Kondo S."/>
            <person name="Matsumoto T."/>
            <person name="Suzuki Y."/>
            <person name="Yoshikawa H."/>
            <person name="Taylor T.D."/>
            <person name="Sugiyama J."/>
        </authorList>
    </citation>
    <scope>NUCLEOTIDE SEQUENCE [LARGE SCALE GENOMIC DNA]</scope>
    <source>
        <strain evidence="6">CBS 9802 / IAM 14324 / JCM 22182 / KY 12970</strain>
    </source>
</reference>
<proteinExistence type="predicted"/>
<dbReference type="Pfam" id="PF13911">
    <property type="entry name" value="AhpC-TSA_2"/>
    <property type="match status" value="1"/>
</dbReference>
<dbReference type="InParanoid" id="G7E9W4"/>
<evidence type="ECO:0000313" key="5">
    <source>
        <dbReference type="EMBL" id="GAA99433.1"/>
    </source>
</evidence>
<dbReference type="GO" id="GO:0006303">
    <property type="term" value="P:double-strand break repair via nonhomologous end joining"/>
    <property type="evidence" value="ECO:0007669"/>
    <property type="project" value="TreeGrafter"/>
</dbReference>
<dbReference type="GO" id="GO:0003684">
    <property type="term" value="F:damaged DNA binding"/>
    <property type="evidence" value="ECO:0007669"/>
    <property type="project" value="TreeGrafter"/>
</dbReference>
<dbReference type="CDD" id="cd02970">
    <property type="entry name" value="PRX_like2"/>
    <property type="match status" value="1"/>
</dbReference>
<dbReference type="SUPFAM" id="SSF52833">
    <property type="entry name" value="Thioredoxin-like"/>
    <property type="match status" value="1"/>
</dbReference>
<dbReference type="InterPro" id="IPR032801">
    <property type="entry name" value="PXL2A/B/C"/>
</dbReference>
<evidence type="ECO:0000256" key="2">
    <source>
        <dbReference type="ARBA" id="ARBA00022801"/>
    </source>
</evidence>